<dbReference type="Gene3D" id="3.30.750.24">
    <property type="entry name" value="STAS domain"/>
    <property type="match status" value="1"/>
</dbReference>
<dbReference type="SUPFAM" id="SSF52091">
    <property type="entry name" value="SpoIIaa-like"/>
    <property type="match status" value="1"/>
</dbReference>
<evidence type="ECO:0000313" key="5">
    <source>
        <dbReference type="Proteomes" id="UP000320239"/>
    </source>
</evidence>
<comment type="caution">
    <text evidence="4">The sequence shown here is derived from an EMBL/GenBank/DDBJ whole genome shotgun (WGS) entry which is preliminary data.</text>
</comment>
<protein>
    <recommendedName>
        <fullName evidence="2">Anti-sigma factor antagonist</fullName>
    </recommendedName>
</protein>
<evidence type="ECO:0000256" key="1">
    <source>
        <dbReference type="ARBA" id="ARBA00009013"/>
    </source>
</evidence>
<feature type="domain" description="STAS" evidence="3">
    <location>
        <begin position="18"/>
        <end position="117"/>
    </location>
</feature>
<dbReference type="NCBIfam" id="TIGR00377">
    <property type="entry name" value="ant_ant_sig"/>
    <property type="match status" value="1"/>
</dbReference>
<dbReference type="InterPro" id="IPR002645">
    <property type="entry name" value="STAS_dom"/>
</dbReference>
<dbReference type="Proteomes" id="UP000320239">
    <property type="component" value="Unassembled WGS sequence"/>
</dbReference>
<reference evidence="4 5" key="1">
    <citation type="submission" date="2019-06" db="EMBL/GenBank/DDBJ databases">
        <title>Sequencing the genomes of 1000 actinobacteria strains.</title>
        <authorList>
            <person name="Klenk H.-P."/>
        </authorList>
    </citation>
    <scope>NUCLEOTIDE SEQUENCE [LARGE SCALE GENOMIC DNA]</scope>
    <source>
        <strain evidence="4 5">DSM 43866</strain>
    </source>
</reference>
<sequence length="117" mass="12121">MSSPFAVRKHDDAGSCHIAVIGEIDEDTSAGLAAFLRNAAEQDGTAELVVDLRHVTFLGAAGVRALLQGREAALTNGRAYRVINVHGISHQVLRISGLIDLLDATAPVPDNAGAAPA</sequence>
<dbReference type="PROSITE" id="PS50801">
    <property type="entry name" value="STAS"/>
    <property type="match status" value="1"/>
</dbReference>
<keyword evidence="5" id="KW-1185">Reference proteome</keyword>
<dbReference type="AlphaFoldDB" id="A0A561WBD2"/>
<name>A0A561WBD2_ACTTI</name>
<dbReference type="InterPro" id="IPR036513">
    <property type="entry name" value="STAS_dom_sf"/>
</dbReference>
<dbReference type="RefSeq" id="WP_164466082.1">
    <property type="nucleotide sequence ID" value="NZ_BOMX01000116.1"/>
</dbReference>
<gene>
    <name evidence="4" type="ORF">FHX34_103702</name>
</gene>
<comment type="similarity">
    <text evidence="1 2">Belongs to the anti-sigma-factor antagonist family.</text>
</comment>
<dbReference type="EMBL" id="VIWY01000003">
    <property type="protein sequence ID" value="TWG21172.1"/>
    <property type="molecule type" value="Genomic_DNA"/>
</dbReference>
<accession>A0A561WBD2</accession>
<proteinExistence type="inferred from homology"/>
<dbReference type="CDD" id="cd07043">
    <property type="entry name" value="STAS_anti-anti-sigma_factors"/>
    <property type="match status" value="1"/>
</dbReference>
<evidence type="ECO:0000313" key="4">
    <source>
        <dbReference type="EMBL" id="TWG21172.1"/>
    </source>
</evidence>
<dbReference type="InterPro" id="IPR003658">
    <property type="entry name" value="Anti-sigma_ant"/>
</dbReference>
<evidence type="ECO:0000256" key="2">
    <source>
        <dbReference type="RuleBase" id="RU003749"/>
    </source>
</evidence>
<organism evidence="4 5">
    <name type="scientific">Actinoplanes teichomyceticus</name>
    <dbReference type="NCBI Taxonomy" id="1867"/>
    <lineage>
        <taxon>Bacteria</taxon>
        <taxon>Bacillati</taxon>
        <taxon>Actinomycetota</taxon>
        <taxon>Actinomycetes</taxon>
        <taxon>Micromonosporales</taxon>
        <taxon>Micromonosporaceae</taxon>
        <taxon>Actinoplanes</taxon>
    </lineage>
</organism>
<evidence type="ECO:0000259" key="3">
    <source>
        <dbReference type="PROSITE" id="PS50801"/>
    </source>
</evidence>
<dbReference type="GO" id="GO:0043856">
    <property type="term" value="F:anti-sigma factor antagonist activity"/>
    <property type="evidence" value="ECO:0007669"/>
    <property type="project" value="InterPro"/>
</dbReference>
<dbReference type="Pfam" id="PF01740">
    <property type="entry name" value="STAS"/>
    <property type="match status" value="1"/>
</dbReference>